<feature type="domain" description="Endonuclease/exonuclease/phosphatase" evidence="2">
    <location>
        <begin position="84"/>
        <end position="137"/>
    </location>
</feature>
<evidence type="ECO:0000256" key="1">
    <source>
        <dbReference type="SAM" id="Coils"/>
    </source>
</evidence>
<dbReference type="EMBL" id="KI979414">
    <property type="protein sequence ID" value="EXK77152.1"/>
    <property type="molecule type" value="Genomic_DNA"/>
</dbReference>
<reference evidence="3 4" key="1">
    <citation type="submission" date="2011-11" db="EMBL/GenBank/DDBJ databases">
        <title>The Genome Sequence of Fusarium oxysporum PHW815.</title>
        <authorList>
            <consortium name="The Broad Institute Genome Sequencing Platform"/>
            <person name="Ma L.-J."/>
            <person name="Gale L.R."/>
            <person name="Schwartz D.C."/>
            <person name="Zhou S."/>
            <person name="Corby-Kistler H."/>
            <person name="Young S.K."/>
            <person name="Zeng Q."/>
            <person name="Gargeya S."/>
            <person name="Fitzgerald M."/>
            <person name="Haas B."/>
            <person name="Abouelleil A."/>
            <person name="Alvarado L."/>
            <person name="Arachchi H.M."/>
            <person name="Berlin A."/>
            <person name="Brown A."/>
            <person name="Chapman S.B."/>
            <person name="Chen Z."/>
            <person name="Dunbar C."/>
            <person name="Freedman E."/>
            <person name="Gearin G."/>
            <person name="Goldberg J."/>
            <person name="Griggs A."/>
            <person name="Gujja S."/>
            <person name="Heiman D."/>
            <person name="Howarth C."/>
            <person name="Larson L."/>
            <person name="Lui A."/>
            <person name="MacDonald P.J.P."/>
            <person name="Montmayeur A."/>
            <person name="Murphy C."/>
            <person name="Neiman D."/>
            <person name="Pearson M."/>
            <person name="Priest M."/>
            <person name="Roberts A."/>
            <person name="Saif S."/>
            <person name="Shea T."/>
            <person name="Shenoy N."/>
            <person name="Sisk P."/>
            <person name="Stolte C."/>
            <person name="Sykes S."/>
            <person name="Wortman J."/>
            <person name="Nusbaum C."/>
            <person name="Birren B."/>
        </authorList>
    </citation>
    <scope>NUCLEOTIDE SEQUENCE [LARGE SCALE GENOMIC DNA]</scope>
    <source>
        <strain evidence="3 4">54005</strain>
    </source>
</reference>
<accession>X0C2Z6</accession>
<evidence type="ECO:0000313" key="4">
    <source>
        <dbReference type="Proteomes" id="UP000030663"/>
    </source>
</evidence>
<keyword evidence="1" id="KW-0175">Coiled coil</keyword>
<evidence type="ECO:0000259" key="2">
    <source>
        <dbReference type="Pfam" id="PF14529"/>
    </source>
</evidence>
<keyword evidence="4" id="KW-1185">Reference proteome</keyword>
<dbReference type="HOGENOM" id="CLU_135140_0_0_1"/>
<evidence type="ECO:0000313" key="3">
    <source>
        <dbReference type="EMBL" id="EXK77152.1"/>
    </source>
</evidence>
<dbReference type="InterPro" id="IPR005135">
    <property type="entry name" value="Endo/exonuclease/phosphatase"/>
</dbReference>
<dbReference type="AlphaFoldDB" id="X0C2Z6"/>
<proteinExistence type="predicted"/>
<name>X0C2Z6_FUSOX</name>
<dbReference type="Proteomes" id="UP000030663">
    <property type="component" value="Unassembled WGS sequence"/>
</dbReference>
<dbReference type="Pfam" id="PF14529">
    <property type="entry name" value="Exo_endo_phos_2"/>
    <property type="match status" value="1"/>
</dbReference>
<dbReference type="GO" id="GO:0003824">
    <property type="term" value="F:catalytic activity"/>
    <property type="evidence" value="ECO:0007669"/>
    <property type="project" value="InterPro"/>
</dbReference>
<feature type="coiled-coil region" evidence="1">
    <location>
        <begin position="30"/>
        <end position="86"/>
    </location>
</feature>
<dbReference type="SUPFAM" id="SSF56219">
    <property type="entry name" value="DNase I-like"/>
    <property type="match status" value="1"/>
</dbReference>
<sequence>MIGEQLEMIRQLQQEVWAVKVQATEESRKADELRRLHEQSTRQLRVMREQMNEQIKTIREQPAKELEQLREEMKQVKEDTKQALVVSVYVAGKDEEALRTAMRQLHTTIASLRSSTGKRTDIMIAGDFNRHDQLWGGGGARRCDGQETR</sequence>
<dbReference type="Gene3D" id="3.60.10.10">
    <property type="entry name" value="Endonuclease/exonuclease/phosphatase"/>
    <property type="match status" value="1"/>
</dbReference>
<protein>
    <recommendedName>
        <fullName evidence="2">Endonuclease/exonuclease/phosphatase domain-containing protein</fullName>
    </recommendedName>
</protein>
<gene>
    <name evidence="3" type="ORF">FOQG_18138</name>
</gene>
<dbReference type="InterPro" id="IPR036691">
    <property type="entry name" value="Endo/exonu/phosph_ase_sf"/>
</dbReference>
<organism evidence="3 4">
    <name type="scientific">Fusarium oxysporum f. sp. raphani 54005</name>
    <dbReference type="NCBI Taxonomy" id="1089458"/>
    <lineage>
        <taxon>Eukaryota</taxon>
        <taxon>Fungi</taxon>
        <taxon>Dikarya</taxon>
        <taxon>Ascomycota</taxon>
        <taxon>Pezizomycotina</taxon>
        <taxon>Sordariomycetes</taxon>
        <taxon>Hypocreomycetidae</taxon>
        <taxon>Hypocreales</taxon>
        <taxon>Nectriaceae</taxon>
        <taxon>Fusarium</taxon>
        <taxon>Fusarium oxysporum species complex</taxon>
    </lineage>
</organism>